<evidence type="ECO:0000313" key="1">
    <source>
        <dbReference type="EMBL" id="MFB9903826.1"/>
    </source>
</evidence>
<evidence type="ECO:0008006" key="3">
    <source>
        <dbReference type="Google" id="ProtNLM"/>
    </source>
</evidence>
<dbReference type="EMBL" id="JBHLZU010000006">
    <property type="protein sequence ID" value="MFB9903826.1"/>
    <property type="molecule type" value="Genomic_DNA"/>
</dbReference>
<name>A0ABV5ZVS3_9PSEU</name>
<gene>
    <name evidence="1" type="ORF">ACFFQA_07740</name>
</gene>
<keyword evidence="2" id="KW-1185">Reference proteome</keyword>
<sequence>MKVLVLNDYRLSTLPDPEWLGPGAEVGLVTDASCLDAGLIAMSELDLLRAARVRERVGVAGQDVAGATAFTDKVVMKRAPRA</sequence>
<reference evidence="1 2" key="1">
    <citation type="submission" date="2024-09" db="EMBL/GenBank/DDBJ databases">
        <authorList>
            <person name="Sun Q."/>
            <person name="Mori K."/>
        </authorList>
    </citation>
    <scope>NUCLEOTIDE SEQUENCE [LARGE SCALE GENOMIC DNA]</scope>
    <source>
        <strain evidence="1 2">TBRC 7907</strain>
    </source>
</reference>
<evidence type="ECO:0000313" key="2">
    <source>
        <dbReference type="Proteomes" id="UP001589693"/>
    </source>
</evidence>
<protein>
    <recommendedName>
        <fullName evidence="3">D-isomer specific 2-hydroxyacid dehydrogenase catalytic domain-containing protein</fullName>
    </recommendedName>
</protein>
<accession>A0ABV5ZVS3</accession>
<dbReference type="Gene3D" id="3.40.50.20">
    <property type="match status" value="1"/>
</dbReference>
<organism evidence="1 2">
    <name type="scientific">Allokutzneria oryzae</name>
    <dbReference type="NCBI Taxonomy" id="1378989"/>
    <lineage>
        <taxon>Bacteria</taxon>
        <taxon>Bacillati</taxon>
        <taxon>Actinomycetota</taxon>
        <taxon>Actinomycetes</taxon>
        <taxon>Pseudonocardiales</taxon>
        <taxon>Pseudonocardiaceae</taxon>
        <taxon>Allokutzneria</taxon>
    </lineage>
</organism>
<comment type="caution">
    <text evidence="1">The sequence shown here is derived from an EMBL/GenBank/DDBJ whole genome shotgun (WGS) entry which is preliminary data.</text>
</comment>
<dbReference type="RefSeq" id="WP_377850984.1">
    <property type="nucleotide sequence ID" value="NZ_JBHLZU010000006.1"/>
</dbReference>
<dbReference type="Proteomes" id="UP001589693">
    <property type="component" value="Unassembled WGS sequence"/>
</dbReference>
<proteinExistence type="predicted"/>